<feature type="non-terminal residue" evidence="1">
    <location>
        <position position="1"/>
    </location>
</feature>
<comment type="caution">
    <text evidence="1">The sequence shown here is derived from an EMBL/GenBank/DDBJ whole genome shotgun (WGS) entry which is preliminary data.</text>
</comment>
<evidence type="ECO:0008006" key="2">
    <source>
        <dbReference type="Google" id="ProtNLM"/>
    </source>
</evidence>
<organism evidence="1">
    <name type="scientific">marine sediment metagenome</name>
    <dbReference type="NCBI Taxonomy" id="412755"/>
    <lineage>
        <taxon>unclassified sequences</taxon>
        <taxon>metagenomes</taxon>
        <taxon>ecological metagenomes</taxon>
    </lineage>
</organism>
<proteinExistence type="predicted"/>
<reference evidence="1" key="1">
    <citation type="journal article" date="2014" name="Front. Microbiol.">
        <title>High frequency of phylogenetically diverse reductive dehalogenase-homologous genes in deep subseafloor sedimentary metagenomes.</title>
        <authorList>
            <person name="Kawai M."/>
            <person name="Futagami T."/>
            <person name="Toyoda A."/>
            <person name="Takaki Y."/>
            <person name="Nishi S."/>
            <person name="Hori S."/>
            <person name="Arai W."/>
            <person name="Tsubouchi T."/>
            <person name="Morono Y."/>
            <person name="Uchiyama I."/>
            <person name="Ito T."/>
            <person name="Fujiyama A."/>
            <person name="Inagaki F."/>
            <person name="Takami H."/>
        </authorList>
    </citation>
    <scope>NUCLEOTIDE SEQUENCE</scope>
    <source>
        <strain evidence="1">Expedition CK06-06</strain>
    </source>
</reference>
<evidence type="ECO:0000313" key="1">
    <source>
        <dbReference type="EMBL" id="GAI93600.1"/>
    </source>
</evidence>
<dbReference type="EMBL" id="BARW01021927">
    <property type="protein sequence ID" value="GAI93600.1"/>
    <property type="molecule type" value="Genomic_DNA"/>
</dbReference>
<dbReference type="AlphaFoldDB" id="X1U1A1"/>
<name>X1U1A1_9ZZZZ</name>
<protein>
    <recommendedName>
        <fullName evidence="2">ASCH domain-containing protein</fullName>
    </recommendedName>
</protein>
<gene>
    <name evidence="1" type="ORF">S12H4_36737</name>
</gene>
<sequence length="95" mass="11089">PEFALHEYRILKKKVFTSIRKNTGFYKIGHIYQINTPEQNFKAKVIEAEAISKFEIDDSLSQSDADMSAVDLIILLDKWYGKTFDDFVLLTLERK</sequence>
<accession>X1U1A1</accession>